<protein>
    <submittedName>
        <fullName evidence="12">Cytochrome P450</fullName>
    </submittedName>
</protein>
<feature type="binding site" description="axial binding residue" evidence="9">
    <location>
        <position position="433"/>
    </location>
    <ligand>
        <name>heme</name>
        <dbReference type="ChEBI" id="CHEBI:30413"/>
    </ligand>
    <ligandPart>
        <name>Fe</name>
        <dbReference type="ChEBI" id="CHEBI:18248"/>
    </ligandPart>
</feature>
<comment type="similarity">
    <text evidence="3 10">Belongs to the cytochrome P450 family.</text>
</comment>
<comment type="pathway">
    <text evidence="2">Secondary metabolite biosynthesis.</text>
</comment>
<dbReference type="Proteomes" id="UP000297245">
    <property type="component" value="Unassembled WGS sequence"/>
</dbReference>
<dbReference type="GO" id="GO:0005506">
    <property type="term" value="F:iron ion binding"/>
    <property type="evidence" value="ECO:0007669"/>
    <property type="project" value="InterPro"/>
</dbReference>
<dbReference type="GO" id="GO:0020037">
    <property type="term" value="F:heme binding"/>
    <property type="evidence" value="ECO:0007669"/>
    <property type="project" value="InterPro"/>
</dbReference>
<gene>
    <name evidence="12" type="ORF">K435DRAFT_763919</name>
</gene>
<dbReference type="GO" id="GO:0016705">
    <property type="term" value="F:oxidoreductase activity, acting on paired donors, with incorporation or reduction of molecular oxygen"/>
    <property type="evidence" value="ECO:0007669"/>
    <property type="project" value="InterPro"/>
</dbReference>
<keyword evidence="5 9" id="KW-0479">Metal-binding</keyword>
<evidence type="ECO:0000256" key="10">
    <source>
        <dbReference type="RuleBase" id="RU000461"/>
    </source>
</evidence>
<keyword evidence="8 10" id="KW-0503">Monooxygenase</keyword>
<evidence type="ECO:0000256" key="5">
    <source>
        <dbReference type="ARBA" id="ARBA00022723"/>
    </source>
</evidence>
<keyword evidence="6 10" id="KW-0560">Oxidoreductase</keyword>
<keyword evidence="11" id="KW-0472">Membrane</keyword>
<dbReference type="SUPFAM" id="SSF48264">
    <property type="entry name" value="Cytochrome P450"/>
    <property type="match status" value="1"/>
</dbReference>
<dbReference type="Gene3D" id="1.10.630.10">
    <property type="entry name" value="Cytochrome P450"/>
    <property type="match status" value="1"/>
</dbReference>
<dbReference type="InterPro" id="IPR036396">
    <property type="entry name" value="Cyt_P450_sf"/>
</dbReference>
<keyword evidence="13" id="KW-1185">Reference proteome</keyword>
<dbReference type="Pfam" id="PF00067">
    <property type="entry name" value="p450"/>
    <property type="match status" value="1"/>
</dbReference>
<dbReference type="InterPro" id="IPR002401">
    <property type="entry name" value="Cyt_P450_E_grp-I"/>
</dbReference>
<keyword evidence="11" id="KW-0812">Transmembrane</keyword>
<evidence type="ECO:0000313" key="13">
    <source>
        <dbReference type="Proteomes" id="UP000297245"/>
    </source>
</evidence>
<evidence type="ECO:0000256" key="1">
    <source>
        <dbReference type="ARBA" id="ARBA00001971"/>
    </source>
</evidence>
<proteinExistence type="inferred from homology"/>
<feature type="transmembrane region" description="Helical" evidence="11">
    <location>
        <begin position="6"/>
        <end position="24"/>
    </location>
</feature>
<name>A0A4S8LAA8_DENBC</name>
<evidence type="ECO:0000256" key="11">
    <source>
        <dbReference type="SAM" id="Phobius"/>
    </source>
</evidence>
<comment type="cofactor">
    <cofactor evidence="1 9">
        <name>heme</name>
        <dbReference type="ChEBI" id="CHEBI:30413"/>
    </cofactor>
</comment>
<evidence type="ECO:0000313" key="12">
    <source>
        <dbReference type="EMBL" id="THU85724.1"/>
    </source>
</evidence>
<dbReference type="PRINTS" id="PR00463">
    <property type="entry name" value="EP450I"/>
</dbReference>
<organism evidence="12 13">
    <name type="scientific">Dendrothele bispora (strain CBS 962.96)</name>
    <dbReference type="NCBI Taxonomy" id="1314807"/>
    <lineage>
        <taxon>Eukaryota</taxon>
        <taxon>Fungi</taxon>
        <taxon>Dikarya</taxon>
        <taxon>Basidiomycota</taxon>
        <taxon>Agaricomycotina</taxon>
        <taxon>Agaricomycetes</taxon>
        <taxon>Agaricomycetidae</taxon>
        <taxon>Agaricales</taxon>
        <taxon>Agaricales incertae sedis</taxon>
        <taxon>Dendrothele</taxon>
    </lineage>
</organism>
<evidence type="ECO:0000256" key="2">
    <source>
        <dbReference type="ARBA" id="ARBA00005179"/>
    </source>
</evidence>
<accession>A0A4S8LAA8</accession>
<dbReference type="PANTHER" id="PTHR46300">
    <property type="entry name" value="P450, PUTATIVE (EUROFUNG)-RELATED-RELATED"/>
    <property type="match status" value="1"/>
</dbReference>
<evidence type="ECO:0000256" key="7">
    <source>
        <dbReference type="ARBA" id="ARBA00023004"/>
    </source>
</evidence>
<evidence type="ECO:0000256" key="4">
    <source>
        <dbReference type="ARBA" id="ARBA00022617"/>
    </source>
</evidence>
<keyword evidence="7 9" id="KW-0408">Iron</keyword>
<sequence length="507" mass="58275">MSLSNTLVVALLLSLIIIFVLHYTNKKFLPGPRGLPILGNVFQLDLNRPWVSYAEWKKIYGDIFQLNMAGQPVLVLNSQKVVEDLLEKRSSKYSSRPKWLVASELTGYMDLPLLQYGELYRRMRRASNIALGIKISSNYHCVQFEQALMLTHGILDQPDRWNFHVQRASISTMLSILYDIPPIQSLSDPRVIFMENLVDQVSRALLPGAHLVEIFPILSRLPLFLSKWKRDAHRDFQNSSKVFEDMFLSIKDKFVKGPEQPDSFSSTLAETQRRHGMSDLECAWLAGMIYTAGQETTSTTLKWFLLCMTIFPHIQKKAHEELDRVVGRARLPSFSDMKHLYYVRAIAKEVLRWQVQLPLGLPHATTEDDYYEGCFIRKGTVCIVNIMGLHRDQQIYGPDADEFRPERYLNDEGMIKDENNDGHFAFGFGHRTCVGRHVANNSLFIMIATVLWAMTISPVKETNGNSIKPDLGGELGIFWRPRPFKLLTKPRFDDAEILIQQAWDDIH</sequence>
<keyword evidence="11" id="KW-1133">Transmembrane helix</keyword>
<dbReference type="InterPro" id="IPR017972">
    <property type="entry name" value="Cyt_P450_CS"/>
</dbReference>
<evidence type="ECO:0000256" key="6">
    <source>
        <dbReference type="ARBA" id="ARBA00023002"/>
    </source>
</evidence>
<dbReference type="EMBL" id="ML179533">
    <property type="protein sequence ID" value="THU85724.1"/>
    <property type="molecule type" value="Genomic_DNA"/>
</dbReference>
<dbReference type="PROSITE" id="PS00086">
    <property type="entry name" value="CYTOCHROME_P450"/>
    <property type="match status" value="1"/>
</dbReference>
<reference evidence="12 13" key="1">
    <citation type="journal article" date="2019" name="Nat. Ecol. Evol.">
        <title>Megaphylogeny resolves global patterns of mushroom evolution.</title>
        <authorList>
            <person name="Varga T."/>
            <person name="Krizsan K."/>
            <person name="Foldi C."/>
            <person name="Dima B."/>
            <person name="Sanchez-Garcia M."/>
            <person name="Sanchez-Ramirez S."/>
            <person name="Szollosi G.J."/>
            <person name="Szarkandi J.G."/>
            <person name="Papp V."/>
            <person name="Albert L."/>
            <person name="Andreopoulos W."/>
            <person name="Angelini C."/>
            <person name="Antonin V."/>
            <person name="Barry K.W."/>
            <person name="Bougher N.L."/>
            <person name="Buchanan P."/>
            <person name="Buyck B."/>
            <person name="Bense V."/>
            <person name="Catcheside P."/>
            <person name="Chovatia M."/>
            <person name="Cooper J."/>
            <person name="Damon W."/>
            <person name="Desjardin D."/>
            <person name="Finy P."/>
            <person name="Geml J."/>
            <person name="Haridas S."/>
            <person name="Hughes K."/>
            <person name="Justo A."/>
            <person name="Karasinski D."/>
            <person name="Kautmanova I."/>
            <person name="Kiss B."/>
            <person name="Kocsube S."/>
            <person name="Kotiranta H."/>
            <person name="LaButti K.M."/>
            <person name="Lechner B.E."/>
            <person name="Liimatainen K."/>
            <person name="Lipzen A."/>
            <person name="Lukacs Z."/>
            <person name="Mihaltcheva S."/>
            <person name="Morgado L.N."/>
            <person name="Niskanen T."/>
            <person name="Noordeloos M.E."/>
            <person name="Ohm R.A."/>
            <person name="Ortiz-Santana B."/>
            <person name="Ovrebo C."/>
            <person name="Racz N."/>
            <person name="Riley R."/>
            <person name="Savchenko A."/>
            <person name="Shiryaev A."/>
            <person name="Soop K."/>
            <person name="Spirin V."/>
            <person name="Szebenyi C."/>
            <person name="Tomsovsky M."/>
            <person name="Tulloss R.E."/>
            <person name="Uehling J."/>
            <person name="Grigoriev I.V."/>
            <person name="Vagvolgyi C."/>
            <person name="Papp T."/>
            <person name="Martin F.M."/>
            <person name="Miettinen O."/>
            <person name="Hibbett D.S."/>
            <person name="Nagy L.G."/>
        </authorList>
    </citation>
    <scope>NUCLEOTIDE SEQUENCE [LARGE SCALE GENOMIC DNA]</scope>
    <source>
        <strain evidence="12 13">CBS 962.96</strain>
    </source>
</reference>
<dbReference type="OrthoDB" id="2789670at2759"/>
<evidence type="ECO:0000256" key="3">
    <source>
        <dbReference type="ARBA" id="ARBA00010617"/>
    </source>
</evidence>
<evidence type="ECO:0000256" key="8">
    <source>
        <dbReference type="ARBA" id="ARBA00023033"/>
    </source>
</evidence>
<dbReference type="InterPro" id="IPR001128">
    <property type="entry name" value="Cyt_P450"/>
</dbReference>
<dbReference type="CDD" id="cd11065">
    <property type="entry name" value="CYP64-like"/>
    <property type="match status" value="1"/>
</dbReference>
<dbReference type="AlphaFoldDB" id="A0A4S8LAA8"/>
<keyword evidence="4 9" id="KW-0349">Heme</keyword>
<evidence type="ECO:0000256" key="9">
    <source>
        <dbReference type="PIRSR" id="PIRSR602401-1"/>
    </source>
</evidence>
<dbReference type="PANTHER" id="PTHR46300:SF7">
    <property type="entry name" value="P450, PUTATIVE (EUROFUNG)-RELATED"/>
    <property type="match status" value="1"/>
</dbReference>
<dbReference type="GO" id="GO:0004497">
    <property type="term" value="F:monooxygenase activity"/>
    <property type="evidence" value="ECO:0007669"/>
    <property type="project" value="UniProtKB-KW"/>
</dbReference>
<dbReference type="InterPro" id="IPR050364">
    <property type="entry name" value="Cytochrome_P450_fung"/>
</dbReference>
<dbReference type="PRINTS" id="PR00385">
    <property type="entry name" value="P450"/>
</dbReference>